<evidence type="ECO:0000313" key="4">
    <source>
        <dbReference type="Proteomes" id="UP000318307"/>
    </source>
</evidence>
<sequence>MKKKKQDNYLDDLLKSNPHDALAKRILGKKSHAVDFFKVMLPKEVVALLDMETLKAEKDSFVSQKLRSAFSDLVFSVKLKDSRTKAFLYTLIEHKSQPDIWYILQILKYMSAVWESFHRNTPKKLLPPILPLVVYHGREGWLSRDIVDLLDGGHPDIFRPFTPQFDTLLCDVSTLDPNTLQHNIVLKVFLKILGSAMGPEIKEDLPELIQMLSELMAPGKTTLEYIEIFLRYVISASQDIDEATIEKALENSGYMEVLMPTLAQKWIEEGMMMGEQRGEQRGLIMGEQRGEQKGLMRMMQEKYATIMNLQKYRMKPEEIADITSLTPEKVREILAAGDKGLDLLISDNTTKH</sequence>
<dbReference type="EMBL" id="VLLC01000010">
    <property type="protein sequence ID" value="TWI72451.1"/>
    <property type="molecule type" value="Genomic_DNA"/>
</dbReference>
<organism evidence="3 4">
    <name type="scientific">Desulfobotulus alkaliphilus</name>
    <dbReference type="NCBI Taxonomy" id="622671"/>
    <lineage>
        <taxon>Bacteria</taxon>
        <taxon>Pseudomonadati</taxon>
        <taxon>Thermodesulfobacteriota</taxon>
        <taxon>Desulfobacteria</taxon>
        <taxon>Desulfobacterales</taxon>
        <taxon>Desulfobacteraceae</taxon>
        <taxon>Desulfobotulus</taxon>
    </lineage>
</organism>
<dbReference type="OrthoDB" id="9813385at2"/>
<feature type="domain" description="Transposase (putative) YhgA-like" evidence="2">
    <location>
        <begin position="17"/>
        <end position="216"/>
    </location>
</feature>
<reference evidence="3 4" key="1">
    <citation type="submission" date="2019-07" db="EMBL/GenBank/DDBJ databases">
        <title>Genome sequencing of 100 strains of the haloalkaliphilic chemolithoautotrophic sulfur-oxidizing bacterium Thioalkalivibrio.</title>
        <authorList>
            <person name="Muyzer G."/>
        </authorList>
    </citation>
    <scope>NUCLEOTIDE SEQUENCE [LARGE SCALE GENOMIC DNA]</scope>
    <source>
        <strain evidence="3 4">ASO4-4</strain>
    </source>
</reference>
<proteinExistence type="inferred from homology"/>
<dbReference type="GO" id="GO:0006310">
    <property type="term" value="P:DNA recombination"/>
    <property type="evidence" value="ECO:0007669"/>
    <property type="project" value="TreeGrafter"/>
</dbReference>
<dbReference type="RefSeq" id="WP_144684275.1">
    <property type="nucleotide sequence ID" value="NZ_VLLC01000010.1"/>
</dbReference>
<dbReference type="PANTHER" id="PTHR34611:SF2">
    <property type="entry name" value="INACTIVE RECOMBINATION-PROMOTING NUCLEASE-LIKE PROTEIN RPNE-RELATED"/>
    <property type="match status" value="1"/>
</dbReference>
<evidence type="ECO:0000256" key="1">
    <source>
        <dbReference type="ARBA" id="ARBA00009787"/>
    </source>
</evidence>
<dbReference type="AlphaFoldDB" id="A0A562RTL6"/>
<accession>A0A562RTL6</accession>
<dbReference type="InterPro" id="IPR010106">
    <property type="entry name" value="RpnA"/>
</dbReference>
<evidence type="ECO:0000313" key="3">
    <source>
        <dbReference type="EMBL" id="TWI72451.1"/>
    </source>
</evidence>
<name>A0A562RTL6_9BACT</name>
<protein>
    <submittedName>
        <fullName evidence="3">Putative transposase/invertase (TIGR01784 family)</fullName>
    </submittedName>
</protein>
<dbReference type="InterPro" id="IPR051699">
    <property type="entry name" value="Rpn/YhgA-like_nuclease"/>
</dbReference>
<dbReference type="Pfam" id="PF04754">
    <property type="entry name" value="Transposase_31"/>
    <property type="match status" value="1"/>
</dbReference>
<gene>
    <name evidence="3" type="ORF">LZ24_01593</name>
</gene>
<dbReference type="PANTHER" id="PTHR34611">
    <property type="match status" value="1"/>
</dbReference>
<dbReference type="NCBIfam" id="TIGR01784">
    <property type="entry name" value="T_den_put_tspse"/>
    <property type="match status" value="1"/>
</dbReference>
<dbReference type="GO" id="GO:1990238">
    <property type="term" value="F:double-stranded DNA endonuclease activity"/>
    <property type="evidence" value="ECO:0007669"/>
    <property type="project" value="TreeGrafter"/>
</dbReference>
<evidence type="ECO:0000259" key="2">
    <source>
        <dbReference type="Pfam" id="PF04754"/>
    </source>
</evidence>
<dbReference type="Proteomes" id="UP000318307">
    <property type="component" value="Unassembled WGS sequence"/>
</dbReference>
<comment type="caution">
    <text evidence="3">The sequence shown here is derived from an EMBL/GenBank/DDBJ whole genome shotgun (WGS) entry which is preliminary data.</text>
</comment>
<dbReference type="InterPro" id="IPR006842">
    <property type="entry name" value="Transposase_31"/>
</dbReference>
<comment type="similarity">
    <text evidence="1">Belongs to the Rpn/YhgA-like nuclease family.</text>
</comment>
<keyword evidence="4" id="KW-1185">Reference proteome</keyword>